<dbReference type="Gene3D" id="3.55.50.30">
    <property type="match status" value="1"/>
</dbReference>
<dbReference type="Proteomes" id="UP000253782">
    <property type="component" value="Unassembled WGS sequence"/>
</dbReference>
<name>A0A369UTT3_9GAMM</name>
<dbReference type="InterPro" id="IPR011662">
    <property type="entry name" value="Secretin/TonB_short_N"/>
</dbReference>
<keyword evidence="3" id="KW-0998">Cell outer membrane</keyword>
<feature type="chain" id="PRO_5017027349" evidence="4">
    <location>
        <begin position="23"/>
        <end position="234"/>
    </location>
</feature>
<gene>
    <name evidence="6" type="ORF">DVJ77_00475</name>
</gene>
<comment type="caution">
    <text evidence="6">The sequence shown here is derived from an EMBL/GenBank/DDBJ whole genome shotgun (WGS) entry which is preliminary data.</text>
</comment>
<dbReference type="AlphaFoldDB" id="A0A369UTT3"/>
<evidence type="ECO:0000256" key="4">
    <source>
        <dbReference type="SAM" id="SignalP"/>
    </source>
</evidence>
<protein>
    <submittedName>
        <fullName evidence="6">TonB-dependent outer membrane receptor</fullName>
    </submittedName>
</protein>
<dbReference type="SMART" id="SM00965">
    <property type="entry name" value="STN"/>
    <property type="match status" value="1"/>
</dbReference>
<evidence type="ECO:0000256" key="2">
    <source>
        <dbReference type="ARBA" id="ARBA00023136"/>
    </source>
</evidence>
<evidence type="ECO:0000313" key="6">
    <source>
        <dbReference type="EMBL" id="RDD83128.1"/>
    </source>
</evidence>
<dbReference type="Pfam" id="PF07660">
    <property type="entry name" value="STN"/>
    <property type="match status" value="1"/>
</dbReference>
<evidence type="ECO:0000259" key="5">
    <source>
        <dbReference type="SMART" id="SM00965"/>
    </source>
</evidence>
<feature type="domain" description="Secretin/TonB short N-terminal" evidence="5">
    <location>
        <begin position="65"/>
        <end position="116"/>
    </location>
</feature>
<keyword evidence="6" id="KW-0675">Receptor</keyword>
<evidence type="ECO:0000256" key="1">
    <source>
        <dbReference type="ARBA" id="ARBA00022448"/>
    </source>
</evidence>
<dbReference type="EMBL" id="QQAH01000001">
    <property type="protein sequence ID" value="RDD83128.1"/>
    <property type="molecule type" value="Genomic_DNA"/>
</dbReference>
<keyword evidence="1" id="KW-0813">Transport</keyword>
<dbReference type="OrthoDB" id="5950650at2"/>
<evidence type="ECO:0000256" key="3">
    <source>
        <dbReference type="ARBA" id="ARBA00023237"/>
    </source>
</evidence>
<organism evidence="6 7">
    <name type="scientific">Dyella tabacisoli</name>
    <dbReference type="NCBI Taxonomy" id="2282381"/>
    <lineage>
        <taxon>Bacteria</taxon>
        <taxon>Pseudomonadati</taxon>
        <taxon>Pseudomonadota</taxon>
        <taxon>Gammaproteobacteria</taxon>
        <taxon>Lysobacterales</taxon>
        <taxon>Rhodanobacteraceae</taxon>
        <taxon>Dyella</taxon>
    </lineage>
</organism>
<reference evidence="6 7" key="1">
    <citation type="submission" date="2018-07" db="EMBL/GenBank/DDBJ databases">
        <title>Dyella tabacisoli L4-6T, whole genome shotgun sequence.</title>
        <authorList>
            <person name="Zhou X.-K."/>
            <person name="Li W.-J."/>
            <person name="Duan Y.-Q."/>
        </authorList>
    </citation>
    <scope>NUCLEOTIDE SEQUENCE [LARGE SCALE GENOMIC DNA]</scope>
    <source>
        <strain evidence="6 7">L4-6</strain>
    </source>
</reference>
<evidence type="ECO:0000313" key="7">
    <source>
        <dbReference type="Proteomes" id="UP000253782"/>
    </source>
</evidence>
<proteinExistence type="predicted"/>
<keyword evidence="2" id="KW-0472">Membrane</keyword>
<accession>A0A369UTT3</accession>
<keyword evidence="7" id="KW-1185">Reference proteome</keyword>
<dbReference type="SUPFAM" id="SSF74653">
    <property type="entry name" value="TolA/TonB C-terminal domain"/>
    <property type="match status" value="1"/>
</dbReference>
<dbReference type="GO" id="GO:0019867">
    <property type="term" value="C:outer membrane"/>
    <property type="evidence" value="ECO:0007669"/>
    <property type="project" value="InterPro"/>
</dbReference>
<feature type="signal peptide" evidence="4">
    <location>
        <begin position="1"/>
        <end position="22"/>
    </location>
</feature>
<sequence>MVRTCAALVLSGSCMLSGQLHAEQTFQPQYSTVAVREGQAELTRFDIEPQTLMTALRTYSEATGLAVLVDDRLTSGRQSPGVKGAYTVNDALQRLLDGTGLTARYASDHAFTLAPTGSKLPNINQQDARPVTDAVEHGYLGLIQKAIERALCRSELARSGDYRLAMQLWIDSTGEVGQIHLLDSTGSDPRDAEIRKQMDHLMIGTPPPALPQPLTLLLLPGRALTCFSSAAAGP</sequence>
<keyword evidence="4" id="KW-0732">Signal</keyword>